<gene>
    <name evidence="8" type="ORF">DEO72_LG6g412</name>
</gene>
<evidence type="ECO:0000256" key="3">
    <source>
        <dbReference type="ARBA" id="ARBA00022837"/>
    </source>
</evidence>
<dbReference type="AlphaFoldDB" id="A0A4D6M4G5"/>
<proteinExistence type="inferred from homology"/>
<dbReference type="GO" id="GO:0005509">
    <property type="term" value="F:calcium ion binding"/>
    <property type="evidence" value="ECO:0007669"/>
    <property type="project" value="InterPro"/>
</dbReference>
<evidence type="ECO:0000256" key="1">
    <source>
        <dbReference type="ARBA" id="ARBA00022723"/>
    </source>
</evidence>
<feature type="binding site" evidence="6">
    <location>
        <position position="627"/>
    </location>
    <ligand>
        <name>Ca(2+)</name>
        <dbReference type="ChEBI" id="CHEBI:29108"/>
        <label>1</label>
    </ligand>
</feature>
<dbReference type="FunFam" id="1.10.220.10:FF:000009">
    <property type="entry name" value="Annexin"/>
    <property type="match status" value="2"/>
</dbReference>
<dbReference type="FunFam" id="1.10.220.10:FF:000006">
    <property type="entry name" value="Annexin"/>
    <property type="match status" value="1"/>
</dbReference>
<evidence type="ECO:0000256" key="4">
    <source>
        <dbReference type="ARBA" id="ARBA00023216"/>
    </source>
</evidence>
<comment type="similarity">
    <text evidence="7">Belongs to the annexin family.</text>
</comment>
<feature type="binding site" evidence="6">
    <location>
        <position position="399"/>
    </location>
    <ligand>
        <name>Ca(2+)</name>
        <dbReference type="ChEBI" id="CHEBI:29108"/>
        <label>1</label>
    </ligand>
</feature>
<evidence type="ECO:0000256" key="5">
    <source>
        <dbReference type="ARBA" id="ARBA00023302"/>
    </source>
</evidence>
<feature type="binding site" evidence="6">
    <location>
        <position position="357"/>
    </location>
    <ligand>
        <name>Ca(2+)</name>
        <dbReference type="ChEBI" id="CHEBI:29108"/>
        <label>1</label>
    </ligand>
</feature>
<sequence>MATLVLHHQTSPAQDAEALHQAFKGWGSDGKAIIAILGHRNVHQRQEIRRAYEEIYQENLIKRLESEISGDFERAVYRWMLEPADRDAVLMNVAIKNGPKEYNVIAEIASVLSAKELLAVRCAYHDRYKRSLEEDVAAHTTGHLLVIGFEQLLVGLVSSYRYEGDEINVKLAQTEANILHESIKEKKTNYEEVTRILTTRSKTQLVATFNRYRDEHGISISKKLVDQSSDDFVKVLHTVIRCVNDHKKYYEKVLRNAIKKFGTDEDGLTRVIVTRAEKDLKDIKEVYYKRNSVHLEDAVSKEISGDYKSSVCVLFKGHMCAFCLSYVVNNSIMATLVAPPDHSPVEDAESLRKAVKGWGADGKAIISILGHRNAAQRTQIREAYHNLFQEDLIKRLESELSGDFERAMYRWILEPAEREALLANIALKRDEKSYQVIVEISCVLSPEELFAVRRAYHNRFKRSMEEDVAANTTGHLRQAWLVSSFRYGGSEINARLAQSEADALHEAIKNKNKSNEEIIRILTTRSKTQLVATFNRYRDDHGIAITKKLSDEGSDEFFTAANLAISCINDHKKYYEKVLRNAMENIGTDEEAVTRVIVTRAEKDLKEIKDVYYKRNSVDLEHVVAKETSGDYKKFLLTLMGHDD</sequence>
<dbReference type="SUPFAM" id="SSF47874">
    <property type="entry name" value="Annexin"/>
    <property type="match status" value="2"/>
</dbReference>
<dbReference type="GO" id="GO:0009414">
    <property type="term" value="P:response to water deprivation"/>
    <property type="evidence" value="ECO:0007669"/>
    <property type="project" value="TreeGrafter"/>
</dbReference>
<dbReference type="GO" id="GO:0009651">
    <property type="term" value="P:response to salt stress"/>
    <property type="evidence" value="ECO:0007669"/>
    <property type="project" value="TreeGrafter"/>
</dbReference>
<evidence type="ECO:0000256" key="2">
    <source>
        <dbReference type="ARBA" id="ARBA00022737"/>
    </source>
</evidence>
<dbReference type="EMBL" id="CP039350">
    <property type="protein sequence ID" value="QCD95717.1"/>
    <property type="molecule type" value="Genomic_DNA"/>
</dbReference>
<protein>
    <recommendedName>
        <fullName evidence="7">Annexin</fullName>
    </recommendedName>
</protein>
<organism evidence="8 9">
    <name type="scientific">Vigna unguiculata</name>
    <name type="common">Cowpea</name>
    <dbReference type="NCBI Taxonomy" id="3917"/>
    <lineage>
        <taxon>Eukaryota</taxon>
        <taxon>Viridiplantae</taxon>
        <taxon>Streptophyta</taxon>
        <taxon>Embryophyta</taxon>
        <taxon>Tracheophyta</taxon>
        <taxon>Spermatophyta</taxon>
        <taxon>Magnoliopsida</taxon>
        <taxon>eudicotyledons</taxon>
        <taxon>Gunneridae</taxon>
        <taxon>Pentapetalae</taxon>
        <taxon>rosids</taxon>
        <taxon>fabids</taxon>
        <taxon>Fabales</taxon>
        <taxon>Fabaceae</taxon>
        <taxon>Papilionoideae</taxon>
        <taxon>50 kb inversion clade</taxon>
        <taxon>NPAAA clade</taxon>
        <taxon>indigoferoid/millettioid clade</taxon>
        <taxon>Phaseoleae</taxon>
        <taxon>Vigna</taxon>
    </lineage>
</organism>
<dbReference type="InterPro" id="IPR018502">
    <property type="entry name" value="Annexin_repeat"/>
</dbReference>
<dbReference type="GO" id="GO:0005544">
    <property type="term" value="F:calcium-dependent phospholipid binding"/>
    <property type="evidence" value="ECO:0007669"/>
    <property type="project" value="UniProtKB-KW"/>
</dbReference>
<dbReference type="InterPro" id="IPR001464">
    <property type="entry name" value="Annexin"/>
</dbReference>
<dbReference type="Gene3D" id="1.10.220.10">
    <property type="entry name" value="Annexin"/>
    <property type="match status" value="8"/>
</dbReference>
<dbReference type="PANTHER" id="PTHR10502">
    <property type="entry name" value="ANNEXIN"/>
    <property type="match status" value="1"/>
</dbReference>
<feature type="binding site" evidence="6">
    <location>
        <position position="587"/>
    </location>
    <ligand>
        <name>Ca(2+)</name>
        <dbReference type="ChEBI" id="CHEBI:29108"/>
        <label>1</label>
    </ligand>
</feature>
<feature type="binding site" evidence="6">
    <location>
        <position position="625"/>
    </location>
    <ligand>
        <name>Ca(2+)</name>
        <dbReference type="ChEBI" id="CHEBI:29108"/>
        <label>1</label>
    </ligand>
</feature>
<dbReference type="PANTHER" id="PTHR10502:SF194">
    <property type="entry name" value="ANNEXIN"/>
    <property type="match status" value="1"/>
</dbReference>
<keyword evidence="4 7" id="KW-0041">Annexin</keyword>
<dbReference type="InterPro" id="IPR037104">
    <property type="entry name" value="Annexin_sf"/>
</dbReference>
<keyword evidence="1 6" id="KW-0479">Metal-binding</keyword>
<dbReference type="SMART" id="SM00335">
    <property type="entry name" value="ANX"/>
    <property type="match status" value="8"/>
</dbReference>
<dbReference type="GO" id="GO:0005737">
    <property type="term" value="C:cytoplasm"/>
    <property type="evidence" value="ECO:0007669"/>
    <property type="project" value="TreeGrafter"/>
</dbReference>
<keyword evidence="2 7" id="KW-0677">Repeat</keyword>
<evidence type="ECO:0000313" key="8">
    <source>
        <dbReference type="EMBL" id="QCD95717.1"/>
    </source>
</evidence>
<evidence type="ECO:0000256" key="7">
    <source>
        <dbReference type="RuleBase" id="RU003540"/>
    </source>
</evidence>
<dbReference type="FunFam" id="1.10.220.10:FF:000008">
    <property type="entry name" value="Annexin"/>
    <property type="match status" value="2"/>
</dbReference>
<reference evidence="8 9" key="1">
    <citation type="submission" date="2019-04" db="EMBL/GenBank/DDBJ databases">
        <title>An improved genome assembly and genetic linkage map for asparagus bean, Vigna unguiculata ssp. sesquipedialis.</title>
        <authorList>
            <person name="Xia Q."/>
            <person name="Zhang R."/>
            <person name="Dong Y."/>
        </authorList>
    </citation>
    <scope>NUCLEOTIDE SEQUENCE [LARGE SCALE GENOMIC DNA]</scope>
    <source>
        <tissue evidence="8">Leaf</tissue>
    </source>
</reference>
<dbReference type="PROSITE" id="PS00223">
    <property type="entry name" value="ANNEXIN_1"/>
    <property type="match status" value="2"/>
</dbReference>
<evidence type="ECO:0000256" key="6">
    <source>
        <dbReference type="PIRSR" id="PIRSR609118-1"/>
    </source>
</evidence>
<dbReference type="Proteomes" id="UP000501690">
    <property type="component" value="Linkage Group LG6"/>
</dbReference>
<dbReference type="PROSITE" id="PS51897">
    <property type="entry name" value="ANNEXIN_2"/>
    <property type="match status" value="8"/>
</dbReference>
<accession>A0A4D6M4G5</accession>
<dbReference type="FunFam" id="1.10.220.10:FF:000001">
    <property type="entry name" value="Annexin"/>
    <property type="match status" value="2"/>
</dbReference>
<dbReference type="GO" id="GO:0001786">
    <property type="term" value="F:phosphatidylserine binding"/>
    <property type="evidence" value="ECO:0007669"/>
    <property type="project" value="TreeGrafter"/>
</dbReference>
<dbReference type="Pfam" id="PF00191">
    <property type="entry name" value="Annexin"/>
    <property type="match status" value="8"/>
</dbReference>
<keyword evidence="3 6" id="KW-0106">Calcium</keyword>
<dbReference type="PRINTS" id="PR00196">
    <property type="entry name" value="ANNEXIN"/>
</dbReference>
<dbReference type="PRINTS" id="PR01814">
    <property type="entry name" value="ANNEXINPLANT"/>
</dbReference>
<keyword evidence="5 7" id="KW-0111">Calcium/phospholipid-binding</keyword>
<evidence type="ECO:0000313" key="9">
    <source>
        <dbReference type="Proteomes" id="UP000501690"/>
    </source>
</evidence>
<dbReference type="InterPro" id="IPR018252">
    <property type="entry name" value="Annexin_repeat_CS"/>
</dbReference>
<dbReference type="GO" id="GO:0009409">
    <property type="term" value="P:response to cold"/>
    <property type="evidence" value="ECO:0007669"/>
    <property type="project" value="TreeGrafter"/>
</dbReference>
<feature type="binding site" evidence="6">
    <location>
        <position position="359"/>
    </location>
    <ligand>
        <name>Ca(2+)</name>
        <dbReference type="ChEBI" id="CHEBI:29108"/>
        <label>1</label>
    </ligand>
</feature>
<dbReference type="GO" id="GO:0005886">
    <property type="term" value="C:plasma membrane"/>
    <property type="evidence" value="ECO:0007669"/>
    <property type="project" value="TreeGrafter"/>
</dbReference>
<keyword evidence="9" id="KW-1185">Reference proteome</keyword>
<comment type="domain">
    <text evidence="7">A pair of annexin repeats may form one binding site for calcium and phospholipid.</text>
</comment>
<dbReference type="InterPro" id="IPR009118">
    <property type="entry name" value="AnnexinD_plant"/>
</dbReference>
<feature type="binding site" evidence="6">
    <location>
        <position position="628"/>
    </location>
    <ligand>
        <name>Ca(2+)</name>
        <dbReference type="ChEBI" id="CHEBI:29108"/>
        <label>1</label>
    </ligand>
</feature>
<name>A0A4D6M4G5_VIGUN</name>
<dbReference type="GO" id="GO:0009408">
    <property type="term" value="P:response to heat"/>
    <property type="evidence" value="ECO:0007669"/>
    <property type="project" value="TreeGrafter"/>
</dbReference>